<dbReference type="EMBL" id="CP097160">
    <property type="protein sequence ID" value="UQN14434.1"/>
    <property type="molecule type" value="Genomic_DNA"/>
</dbReference>
<proteinExistence type="predicted"/>
<protein>
    <submittedName>
        <fullName evidence="2">Uncharacterized protein</fullName>
    </submittedName>
</protein>
<accession>A0ABY4MWK6</accession>
<organism evidence="2">
    <name type="scientific">Gulosibacter sediminis</name>
    <dbReference type="NCBI Taxonomy" id="1729695"/>
    <lineage>
        <taxon>Bacteria</taxon>
        <taxon>Bacillati</taxon>
        <taxon>Actinomycetota</taxon>
        <taxon>Actinomycetes</taxon>
        <taxon>Micrococcales</taxon>
        <taxon>Microbacteriaceae</taxon>
        <taxon>Gulosibacter</taxon>
    </lineage>
</organism>
<keyword evidence="1" id="KW-0812">Transmembrane</keyword>
<feature type="transmembrane region" description="Helical" evidence="1">
    <location>
        <begin position="12"/>
        <end position="29"/>
    </location>
</feature>
<evidence type="ECO:0000256" key="1">
    <source>
        <dbReference type="SAM" id="Phobius"/>
    </source>
</evidence>
<gene>
    <name evidence="2" type="ORF">M3M28_10285</name>
</gene>
<reference evidence="2" key="1">
    <citation type="submission" date="2022-05" db="EMBL/GenBank/DDBJ databases">
        <title>Complete genome sequence of toluene-degrading Gulosibacter sediminis strain ACHW.36C.</title>
        <authorList>
            <person name="Wai A.C."/>
            <person name="Lai G.K."/>
            <person name="Griffin S.D."/>
            <person name="Leung F.C."/>
        </authorList>
    </citation>
    <scope>NUCLEOTIDE SEQUENCE [LARGE SCALE GENOMIC DNA]</scope>
    <source>
        <strain evidence="2">ACHW.36C</strain>
    </source>
</reference>
<feature type="transmembrane region" description="Helical" evidence="1">
    <location>
        <begin position="41"/>
        <end position="65"/>
    </location>
</feature>
<keyword evidence="1" id="KW-1133">Transmembrane helix</keyword>
<evidence type="ECO:0000313" key="2">
    <source>
        <dbReference type="EMBL" id="UQN14434.1"/>
    </source>
</evidence>
<sequence>MSTPETPKRKGGVALMIIGIILIVVGTLSSDGIQRSAGDDIAMATSLILTLVCLIAGIVMFVLGLRIRTRRD</sequence>
<name>A0ABY4MWK6_9MICO</name>
<keyword evidence="1" id="KW-0472">Membrane</keyword>